<comment type="subcellular location">
    <subcellularLocation>
        <location evidence="8">Cytoplasm</location>
    </subcellularLocation>
</comment>
<dbReference type="GO" id="GO:0008897">
    <property type="term" value="F:holo-[acyl-carrier-protein] synthase activity"/>
    <property type="evidence" value="ECO:0007669"/>
    <property type="project" value="UniProtKB-UniRule"/>
</dbReference>
<feature type="binding site" evidence="8">
    <location>
        <position position="8"/>
    </location>
    <ligand>
        <name>Mg(2+)</name>
        <dbReference type="ChEBI" id="CHEBI:18420"/>
    </ligand>
</feature>
<feature type="binding site" evidence="8">
    <location>
        <position position="56"/>
    </location>
    <ligand>
        <name>Mg(2+)</name>
        <dbReference type="ChEBI" id="CHEBI:18420"/>
    </ligand>
</feature>
<dbReference type="GO" id="GO:0006633">
    <property type="term" value="P:fatty acid biosynthetic process"/>
    <property type="evidence" value="ECO:0007669"/>
    <property type="project" value="UniProtKB-UniRule"/>
</dbReference>
<dbReference type="HAMAP" id="MF_00101">
    <property type="entry name" value="AcpS"/>
    <property type="match status" value="1"/>
</dbReference>
<dbReference type="EC" id="2.7.8.7" evidence="8"/>
<comment type="caution">
    <text evidence="10">The sequence shown here is derived from an EMBL/GenBank/DDBJ whole genome shotgun (WGS) entry which is preliminary data.</text>
</comment>
<evidence type="ECO:0000256" key="7">
    <source>
        <dbReference type="ARBA" id="ARBA00023160"/>
    </source>
</evidence>
<evidence type="ECO:0000256" key="3">
    <source>
        <dbReference type="ARBA" id="ARBA00022723"/>
    </source>
</evidence>
<dbReference type="GO" id="GO:0000287">
    <property type="term" value="F:magnesium ion binding"/>
    <property type="evidence" value="ECO:0007669"/>
    <property type="project" value="UniProtKB-UniRule"/>
</dbReference>
<gene>
    <name evidence="8 10" type="primary">acpS</name>
    <name evidence="10" type="ORF">Q4490_04980</name>
</gene>
<keyword evidence="2 8" id="KW-0808">Transferase</keyword>
<keyword evidence="7 8" id="KW-0275">Fatty acid biosynthesis</keyword>
<evidence type="ECO:0000259" key="9">
    <source>
        <dbReference type="Pfam" id="PF01648"/>
    </source>
</evidence>
<dbReference type="Gene3D" id="3.90.470.20">
    <property type="entry name" value="4'-phosphopantetheinyl transferase domain"/>
    <property type="match status" value="1"/>
</dbReference>
<dbReference type="NCBIfam" id="TIGR00556">
    <property type="entry name" value="pantethn_trn"/>
    <property type="match status" value="1"/>
</dbReference>
<comment type="catalytic activity">
    <reaction evidence="8">
        <text>apo-[ACP] + CoA = holo-[ACP] + adenosine 3',5'-bisphosphate + H(+)</text>
        <dbReference type="Rhea" id="RHEA:12068"/>
        <dbReference type="Rhea" id="RHEA-COMP:9685"/>
        <dbReference type="Rhea" id="RHEA-COMP:9690"/>
        <dbReference type="ChEBI" id="CHEBI:15378"/>
        <dbReference type="ChEBI" id="CHEBI:29999"/>
        <dbReference type="ChEBI" id="CHEBI:57287"/>
        <dbReference type="ChEBI" id="CHEBI:58343"/>
        <dbReference type="ChEBI" id="CHEBI:64479"/>
        <dbReference type="EC" id="2.7.8.7"/>
    </reaction>
</comment>
<sequence>MIRGIGTDILSIERATAALARTPKIVRRVLTPDEIPGFDTATDKARYFAKRFAAKEAVVKALGTGIGRGVSWQHVNICKDALGKPLVRLSEGALARAEMIGAETVHLSYSDEAGYVVAFAVAEDC</sequence>
<dbReference type="NCBIfam" id="TIGR00516">
    <property type="entry name" value="acpS"/>
    <property type="match status" value="1"/>
</dbReference>
<evidence type="ECO:0000256" key="2">
    <source>
        <dbReference type="ARBA" id="ARBA00022679"/>
    </source>
</evidence>
<dbReference type="InterPro" id="IPR004568">
    <property type="entry name" value="Ppantetheine-prot_Trfase_dom"/>
</dbReference>
<dbReference type="GO" id="GO:0005737">
    <property type="term" value="C:cytoplasm"/>
    <property type="evidence" value="ECO:0007669"/>
    <property type="project" value="UniProtKB-SubCell"/>
</dbReference>
<accession>A0AAW7XFF7</accession>
<keyword evidence="1 8" id="KW-0444">Lipid biosynthesis</keyword>
<evidence type="ECO:0000256" key="8">
    <source>
        <dbReference type="HAMAP-Rule" id="MF_00101"/>
    </source>
</evidence>
<dbReference type="AlphaFoldDB" id="A0AAW7XFF7"/>
<dbReference type="InterPro" id="IPR037143">
    <property type="entry name" value="4-PPantetheinyl_Trfase_dom_sf"/>
</dbReference>
<dbReference type="Pfam" id="PF01648">
    <property type="entry name" value="ACPS"/>
    <property type="match status" value="1"/>
</dbReference>
<protein>
    <recommendedName>
        <fullName evidence="8">Holo-[acyl-carrier-protein] synthase</fullName>
        <shortName evidence="8">Holo-ACP synthase</shortName>
        <ecNumber evidence="8">2.7.8.7</ecNumber>
    </recommendedName>
    <alternativeName>
        <fullName evidence="8">4'-phosphopantetheinyl transferase AcpS</fullName>
    </alternativeName>
</protein>
<evidence type="ECO:0000256" key="4">
    <source>
        <dbReference type="ARBA" id="ARBA00022832"/>
    </source>
</evidence>
<comment type="similarity">
    <text evidence="8">Belongs to the P-Pant transferase superfamily. AcpS family.</text>
</comment>
<reference evidence="10" key="1">
    <citation type="submission" date="2023-07" db="EMBL/GenBank/DDBJ databases">
        <title>Genome content predicts the carbon catabolic preferences of heterotrophic bacteria.</title>
        <authorList>
            <person name="Gralka M."/>
        </authorList>
    </citation>
    <scope>NUCLEOTIDE SEQUENCE</scope>
    <source>
        <strain evidence="10">I2M16</strain>
    </source>
</reference>
<evidence type="ECO:0000313" key="10">
    <source>
        <dbReference type="EMBL" id="MDO6452912.1"/>
    </source>
</evidence>
<dbReference type="Proteomes" id="UP001169862">
    <property type="component" value="Unassembled WGS sequence"/>
</dbReference>
<dbReference type="EMBL" id="JAUOPG010000002">
    <property type="protein sequence ID" value="MDO6452912.1"/>
    <property type="molecule type" value="Genomic_DNA"/>
</dbReference>
<keyword evidence="6 8" id="KW-0443">Lipid metabolism</keyword>
<comment type="function">
    <text evidence="8">Transfers the 4'-phosphopantetheine moiety from coenzyme A to a Ser of acyl-carrier-protein.</text>
</comment>
<keyword evidence="5 8" id="KW-0460">Magnesium</keyword>
<dbReference type="InterPro" id="IPR002582">
    <property type="entry name" value="ACPS"/>
</dbReference>
<dbReference type="InterPro" id="IPR008278">
    <property type="entry name" value="4-PPantetheinyl_Trfase_dom"/>
</dbReference>
<dbReference type="RefSeq" id="WP_303548999.1">
    <property type="nucleotide sequence ID" value="NZ_JAUOPG010000002.1"/>
</dbReference>
<keyword evidence="8" id="KW-0963">Cytoplasm</keyword>
<comment type="cofactor">
    <cofactor evidence="8">
        <name>Mg(2+)</name>
        <dbReference type="ChEBI" id="CHEBI:18420"/>
    </cofactor>
</comment>
<evidence type="ECO:0000256" key="1">
    <source>
        <dbReference type="ARBA" id="ARBA00022516"/>
    </source>
</evidence>
<dbReference type="SUPFAM" id="SSF56214">
    <property type="entry name" value="4'-phosphopantetheinyl transferase"/>
    <property type="match status" value="1"/>
</dbReference>
<evidence type="ECO:0000313" key="11">
    <source>
        <dbReference type="Proteomes" id="UP001169862"/>
    </source>
</evidence>
<keyword evidence="3 8" id="KW-0479">Metal-binding</keyword>
<name>A0AAW7XFF7_9GAMM</name>
<evidence type="ECO:0000256" key="6">
    <source>
        <dbReference type="ARBA" id="ARBA00023098"/>
    </source>
</evidence>
<feature type="domain" description="4'-phosphopantetheinyl transferase" evidence="9">
    <location>
        <begin position="4"/>
        <end position="119"/>
    </location>
</feature>
<evidence type="ECO:0000256" key="5">
    <source>
        <dbReference type="ARBA" id="ARBA00022842"/>
    </source>
</evidence>
<proteinExistence type="inferred from homology"/>
<keyword evidence="4 8" id="KW-0276">Fatty acid metabolism</keyword>
<organism evidence="10 11">
    <name type="scientific">Neptunomonas phycophila</name>
    <dbReference type="NCBI Taxonomy" id="1572645"/>
    <lineage>
        <taxon>Bacteria</taxon>
        <taxon>Pseudomonadati</taxon>
        <taxon>Pseudomonadota</taxon>
        <taxon>Gammaproteobacteria</taxon>
        <taxon>Oceanospirillales</taxon>
        <taxon>Oceanospirillaceae</taxon>
        <taxon>Neptunomonas</taxon>
    </lineage>
</organism>